<gene>
    <name evidence="1" type="ORF">JTE90_009004</name>
</gene>
<dbReference type="EMBL" id="JAFNEN010000062">
    <property type="protein sequence ID" value="KAG8196945.1"/>
    <property type="molecule type" value="Genomic_DNA"/>
</dbReference>
<comment type="caution">
    <text evidence="1">The sequence shown here is derived from an EMBL/GenBank/DDBJ whole genome shotgun (WGS) entry which is preliminary data.</text>
</comment>
<evidence type="ECO:0000313" key="1">
    <source>
        <dbReference type="EMBL" id="KAG8196945.1"/>
    </source>
</evidence>
<proteinExistence type="predicted"/>
<sequence>MYQDHLRCSSSLEWRTGSYKATFLLCSFVLVANVHRSSPNVGHTKQRSCCVRSYCQRSSFFTQCWTYKAAFLLCSFVLVANVHRSSPNVEPTAARKQAHQEFF</sequence>
<reference evidence="1 2" key="1">
    <citation type="journal article" date="2022" name="Nat. Ecol. Evol.">
        <title>A masculinizing supergene underlies an exaggerated male reproductive morph in a spider.</title>
        <authorList>
            <person name="Hendrickx F."/>
            <person name="De Corte Z."/>
            <person name="Sonet G."/>
            <person name="Van Belleghem S.M."/>
            <person name="Kostlbacher S."/>
            <person name="Vangestel C."/>
        </authorList>
    </citation>
    <scope>NUCLEOTIDE SEQUENCE [LARGE SCALE GENOMIC DNA]</scope>
    <source>
        <strain evidence="1">W744_W776</strain>
    </source>
</reference>
<protein>
    <recommendedName>
        <fullName evidence="3">Secreted protein</fullName>
    </recommendedName>
</protein>
<dbReference type="Proteomes" id="UP000827092">
    <property type="component" value="Unassembled WGS sequence"/>
</dbReference>
<keyword evidence="2" id="KW-1185">Reference proteome</keyword>
<accession>A0AAV6VKF6</accession>
<evidence type="ECO:0008006" key="3">
    <source>
        <dbReference type="Google" id="ProtNLM"/>
    </source>
</evidence>
<evidence type="ECO:0000313" key="2">
    <source>
        <dbReference type="Proteomes" id="UP000827092"/>
    </source>
</evidence>
<organism evidence="1 2">
    <name type="scientific">Oedothorax gibbosus</name>
    <dbReference type="NCBI Taxonomy" id="931172"/>
    <lineage>
        <taxon>Eukaryota</taxon>
        <taxon>Metazoa</taxon>
        <taxon>Ecdysozoa</taxon>
        <taxon>Arthropoda</taxon>
        <taxon>Chelicerata</taxon>
        <taxon>Arachnida</taxon>
        <taxon>Araneae</taxon>
        <taxon>Araneomorphae</taxon>
        <taxon>Entelegynae</taxon>
        <taxon>Araneoidea</taxon>
        <taxon>Linyphiidae</taxon>
        <taxon>Erigoninae</taxon>
        <taxon>Oedothorax</taxon>
    </lineage>
</organism>
<name>A0AAV6VKF6_9ARAC</name>
<dbReference type="AlphaFoldDB" id="A0AAV6VKF6"/>